<dbReference type="Pfam" id="PF00512">
    <property type="entry name" value="HisKA"/>
    <property type="match status" value="1"/>
</dbReference>
<dbReference type="InterPro" id="IPR013727">
    <property type="entry name" value="2CSK_N"/>
</dbReference>
<keyword evidence="6 11" id="KW-0812">Transmembrane</keyword>
<keyword evidence="15" id="KW-1185">Reference proteome</keyword>
<evidence type="ECO:0000256" key="5">
    <source>
        <dbReference type="ARBA" id="ARBA00022679"/>
    </source>
</evidence>
<dbReference type="Pfam" id="PF08521">
    <property type="entry name" value="2CSK_N"/>
    <property type="match status" value="1"/>
</dbReference>
<organism evidence="14 15">
    <name type="scientific">Roseateles koreensis</name>
    <dbReference type="NCBI Taxonomy" id="2987526"/>
    <lineage>
        <taxon>Bacteria</taxon>
        <taxon>Pseudomonadati</taxon>
        <taxon>Pseudomonadota</taxon>
        <taxon>Betaproteobacteria</taxon>
        <taxon>Burkholderiales</taxon>
        <taxon>Sphaerotilaceae</taxon>
        <taxon>Roseateles</taxon>
    </lineage>
</organism>
<comment type="caution">
    <text evidence="14">The sequence shown here is derived from an EMBL/GenBank/DDBJ whole genome shotgun (WGS) entry which is preliminary data.</text>
</comment>
<keyword evidence="9" id="KW-0902">Two-component regulatory system</keyword>
<dbReference type="SUPFAM" id="SSF55874">
    <property type="entry name" value="ATPase domain of HSP90 chaperone/DNA topoisomerase II/histidine kinase"/>
    <property type="match status" value="1"/>
</dbReference>
<dbReference type="Gene3D" id="1.10.287.130">
    <property type="match status" value="1"/>
</dbReference>
<proteinExistence type="predicted"/>
<dbReference type="InterPro" id="IPR036890">
    <property type="entry name" value="HATPase_C_sf"/>
</dbReference>
<keyword evidence="7 14" id="KW-0418">Kinase</keyword>
<evidence type="ECO:0000256" key="6">
    <source>
        <dbReference type="ARBA" id="ARBA00022692"/>
    </source>
</evidence>
<protein>
    <recommendedName>
        <fullName evidence="3">histidine kinase</fullName>
        <ecNumber evidence="3">2.7.13.3</ecNumber>
    </recommendedName>
</protein>
<dbReference type="PANTHER" id="PTHR45436">
    <property type="entry name" value="SENSOR HISTIDINE KINASE YKOH"/>
    <property type="match status" value="1"/>
</dbReference>
<dbReference type="SMART" id="SM00388">
    <property type="entry name" value="HisKA"/>
    <property type="match status" value="1"/>
</dbReference>
<dbReference type="CDD" id="cd00082">
    <property type="entry name" value="HisKA"/>
    <property type="match status" value="1"/>
</dbReference>
<dbReference type="PROSITE" id="PS50109">
    <property type="entry name" value="HIS_KIN"/>
    <property type="match status" value="1"/>
</dbReference>
<evidence type="ECO:0000256" key="3">
    <source>
        <dbReference type="ARBA" id="ARBA00012438"/>
    </source>
</evidence>
<dbReference type="Proteomes" id="UP001219862">
    <property type="component" value="Unassembled WGS sequence"/>
</dbReference>
<name>A0ABT5KQZ7_9BURK</name>
<keyword evidence="8 11" id="KW-1133">Transmembrane helix</keyword>
<dbReference type="EC" id="2.7.13.3" evidence="3"/>
<dbReference type="SUPFAM" id="SSF47384">
    <property type="entry name" value="Homodimeric domain of signal transducing histidine kinase"/>
    <property type="match status" value="1"/>
</dbReference>
<dbReference type="EMBL" id="JAQQXS010000007">
    <property type="protein sequence ID" value="MDC8785342.1"/>
    <property type="molecule type" value="Genomic_DNA"/>
</dbReference>
<evidence type="ECO:0000256" key="11">
    <source>
        <dbReference type="SAM" id="Phobius"/>
    </source>
</evidence>
<evidence type="ECO:0000256" key="9">
    <source>
        <dbReference type="ARBA" id="ARBA00023012"/>
    </source>
</evidence>
<dbReference type="PROSITE" id="PS50885">
    <property type="entry name" value="HAMP"/>
    <property type="match status" value="1"/>
</dbReference>
<dbReference type="InterPro" id="IPR050428">
    <property type="entry name" value="TCS_sensor_his_kinase"/>
</dbReference>
<evidence type="ECO:0000256" key="4">
    <source>
        <dbReference type="ARBA" id="ARBA00022553"/>
    </source>
</evidence>
<dbReference type="SMART" id="SM00387">
    <property type="entry name" value="HATPase_c"/>
    <property type="match status" value="1"/>
</dbReference>
<keyword evidence="5" id="KW-0808">Transferase</keyword>
<comment type="subcellular location">
    <subcellularLocation>
        <location evidence="2">Membrane</location>
    </subcellularLocation>
</comment>
<dbReference type="InterPro" id="IPR003661">
    <property type="entry name" value="HisK_dim/P_dom"/>
</dbReference>
<dbReference type="InterPro" id="IPR005467">
    <property type="entry name" value="His_kinase_dom"/>
</dbReference>
<dbReference type="PANTHER" id="PTHR45436:SF1">
    <property type="entry name" value="SENSOR PROTEIN QSEC"/>
    <property type="match status" value="1"/>
</dbReference>
<evidence type="ECO:0000256" key="2">
    <source>
        <dbReference type="ARBA" id="ARBA00004370"/>
    </source>
</evidence>
<evidence type="ECO:0000256" key="1">
    <source>
        <dbReference type="ARBA" id="ARBA00000085"/>
    </source>
</evidence>
<evidence type="ECO:0000256" key="10">
    <source>
        <dbReference type="ARBA" id="ARBA00023136"/>
    </source>
</evidence>
<dbReference type="InterPro" id="IPR036097">
    <property type="entry name" value="HisK_dim/P_sf"/>
</dbReference>
<evidence type="ECO:0000313" key="15">
    <source>
        <dbReference type="Proteomes" id="UP001219862"/>
    </source>
</evidence>
<dbReference type="InterPro" id="IPR003594">
    <property type="entry name" value="HATPase_dom"/>
</dbReference>
<feature type="domain" description="Histidine kinase" evidence="12">
    <location>
        <begin position="254"/>
        <end position="487"/>
    </location>
</feature>
<sequence>MPLSLRWLFARPPSLRRQLLAWLLLPLMVLLAINAYSSNRVAEAVANMAFDRLLLASADAIAEDVSVKDGLLMVDLPYAALELLESNIQERIFYRVIGPQGETLTGYEDLPPPARPVPEPGSMLYSTRYHGDTVYLVALNKQIYGSGSSMPVQVIVAETGEARDALSRQIWLEGLWRQSLIIAAAVVLVGWGLYRGLRPLARLSASIANRSPSDLNEIAAQDVQVEVQSLVQALNHHMSRIQKLLESRQRFIADASHQMRTPLAEMRTQIEVCQRQGDAALAQATLCDVHEDIGRLSRLVAQLMALARSEPSALASQQMESQELNGLVATVAADFVPAARRKSIMLNFDAAPSAMTVRGHGPLIYELVANLLDNAIAYSPPGSSVTVSVHDASCERIAEAGSSSTSARSAAVVPVLEVEDQGPGIPQAEHAKVLTRFYRPSGSAGSGTGLGLAIVHDICVAHGAQLTLLAGTDGRGLRVRITFRASGA</sequence>
<comment type="catalytic activity">
    <reaction evidence="1">
        <text>ATP + protein L-histidine = ADP + protein N-phospho-L-histidine.</text>
        <dbReference type="EC" id="2.7.13.3"/>
    </reaction>
</comment>
<keyword evidence="10 11" id="KW-0472">Membrane</keyword>
<evidence type="ECO:0000259" key="12">
    <source>
        <dbReference type="PROSITE" id="PS50109"/>
    </source>
</evidence>
<dbReference type="Gene3D" id="3.30.565.10">
    <property type="entry name" value="Histidine kinase-like ATPase, C-terminal domain"/>
    <property type="match status" value="1"/>
</dbReference>
<evidence type="ECO:0000313" key="14">
    <source>
        <dbReference type="EMBL" id="MDC8785342.1"/>
    </source>
</evidence>
<feature type="domain" description="HAMP" evidence="13">
    <location>
        <begin position="194"/>
        <end position="246"/>
    </location>
</feature>
<dbReference type="InterPro" id="IPR004358">
    <property type="entry name" value="Sig_transdc_His_kin-like_C"/>
</dbReference>
<dbReference type="Pfam" id="PF02518">
    <property type="entry name" value="HATPase_c"/>
    <property type="match status" value="1"/>
</dbReference>
<reference evidence="14 15" key="1">
    <citation type="submission" date="2022-10" db="EMBL/GenBank/DDBJ databases">
        <title>paucibacter sp. hw8 Genome sequencing.</title>
        <authorList>
            <person name="Park S."/>
        </authorList>
    </citation>
    <scope>NUCLEOTIDE SEQUENCE [LARGE SCALE GENOMIC DNA]</scope>
    <source>
        <strain evidence="15">hw8</strain>
    </source>
</reference>
<feature type="transmembrane region" description="Helical" evidence="11">
    <location>
        <begin position="175"/>
        <end position="194"/>
    </location>
</feature>
<evidence type="ECO:0000256" key="8">
    <source>
        <dbReference type="ARBA" id="ARBA00022989"/>
    </source>
</evidence>
<dbReference type="RefSeq" id="WP_273596463.1">
    <property type="nucleotide sequence ID" value="NZ_JAQQXS010000007.1"/>
</dbReference>
<accession>A0ABT5KQZ7</accession>
<dbReference type="InterPro" id="IPR003660">
    <property type="entry name" value="HAMP_dom"/>
</dbReference>
<evidence type="ECO:0000256" key="7">
    <source>
        <dbReference type="ARBA" id="ARBA00022777"/>
    </source>
</evidence>
<dbReference type="GO" id="GO:0016301">
    <property type="term" value="F:kinase activity"/>
    <property type="evidence" value="ECO:0007669"/>
    <property type="project" value="UniProtKB-KW"/>
</dbReference>
<gene>
    <name evidence="14" type="ORF">PRZ01_09085</name>
</gene>
<dbReference type="CDD" id="cd00075">
    <property type="entry name" value="HATPase"/>
    <property type="match status" value="1"/>
</dbReference>
<dbReference type="PRINTS" id="PR00344">
    <property type="entry name" value="BCTRLSENSOR"/>
</dbReference>
<evidence type="ECO:0000259" key="13">
    <source>
        <dbReference type="PROSITE" id="PS50885"/>
    </source>
</evidence>
<keyword evidence="4" id="KW-0597">Phosphoprotein</keyword>